<feature type="transmembrane region" description="Helical" evidence="1">
    <location>
        <begin position="17"/>
        <end position="36"/>
    </location>
</feature>
<proteinExistence type="predicted"/>
<gene>
    <name evidence="2" type="ORF">H9753_03535</name>
</gene>
<reference evidence="2" key="2">
    <citation type="submission" date="2021-04" db="EMBL/GenBank/DDBJ databases">
        <authorList>
            <person name="Gilroy R."/>
        </authorList>
    </citation>
    <scope>NUCLEOTIDE SEQUENCE</scope>
    <source>
        <strain evidence="2">ChiBcec2-3848</strain>
    </source>
</reference>
<keyword evidence="1" id="KW-0472">Membrane</keyword>
<reference evidence="2" key="1">
    <citation type="journal article" date="2021" name="PeerJ">
        <title>Extensive microbial diversity within the chicken gut microbiome revealed by metagenomics and culture.</title>
        <authorList>
            <person name="Gilroy R."/>
            <person name="Ravi A."/>
            <person name="Getino M."/>
            <person name="Pursley I."/>
            <person name="Horton D.L."/>
            <person name="Alikhan N.F."/>
            <person name="Baker D."/>
            <person name="Gharbi K."/>
            <person name="Hall N."/>
            <person name="Watson M."/>
            <person name="Adriaenssens E.M."/>
            <person name="Foster-Nyarko E."/>
            <person name="Jarju S."/>
            <person name="Secka A."/>
            <person name="Antonio M."/>
            <person name="Oren A."/>
            <person name="Chaudhuri R.R."/>
            <person name="La Ragione R."/>
            <person name="Hildebrand F."/>
            <person name="Pallen M.J."/>
        </authorList>
    </citation>
    <scope>NUCLEOTIDE SEQUENCE</scope>
    <source>
        <strain evidence="2">ChiBcec2-3848</strain>
    </source>
</reference>
<name>A0A9D2PLU7_9FIRM</name>
<dbReference type="Proteomes" id="UP000823886">
    <property type="component" value="Unassembled WGS sequence"/>
</dbReference>
<comment type="caution">
    <text evidence="2">The sequence shown here is derived from an EMBL/GenBank/DDBJ whole genome shotgun (WGS) entry which is preliminary data.</text>
</comment>
<accession>A0A9D2PLU7</accession>
<sequence length="50" mass="5346">MNEKIYKTMTRCGAGNVAMGIVVLVSGITAGVLMIVSGTKLLKRKTEITF</sequence>
<evidence type="ECO:0000313" key="3">
    <source>
        <dbReference type="Proteomes" id="UP000823886"/>
    </source>
</evidence>
<evidence type="ECO:0000256" key="1">
    <source>
        <dbReference type="SAM" id="Phobius"/>
    </source>
</evidence>
<keyword evidence="1" id="KW-0812">Transmembrane</keyword>
<evidence type="ECO:0000313" key="2">
    <source>
        <dbReference type="EMBL" id="HJC62678.1"/>
    </source>
</evidence>
<dbReference type="AlphaFoldDB" id="A0A9D2PLU7"/>
<dbReference type="EMBL" id="DWVZ01000045">
    <property type="protein sequence ID" value="HJC62678.1"/>
    <property type="molecule type" value="Genomic_DNA"/>
</dbReference>
<protein>
    <submittedName>
        <fullName evidence="2">Uncharacterized protein</fullName>
    </submittedName>
</protein>
<keyword evidence="1" id="KW-1133">Transmembrane helix</keyword>
<organism evidence="2 3">
    <name type="scientific">Candidatus Blautia merdavium</name>
    <dbReference type="NCBI Taxonomy" id="2838494"/>
    <lineage>
        <taxon>Bacteria</taxon>
        <taxon>Bacillati</taxon>
        <taxon>Bacillota</taxon>
        <taxon>Clostridia</taxon>
        <taxon>Lachnospirales</taxon>
        <taxon>Lachnospiraceae</taxon>
        <taxon>Blautia</taxon>
    </lineage>
</organism>